<feature type="domain" description="LarA-like N-terminal" evidence="1">
    <location>
        <begin position="81"/>
        <end position="175"/>
    </location>
</feature>
<dbReference type="EMBL" id="CAFBLJ010000106">
    <property type="protein sequence ID" value="CAB4879958.1"/>
    <property type="molecule type" value="Genomic_DNA"/>
</dbReference>
<organism evidence="2">
    <name type="scientific">freshwater metagenome</name>
    <dbReference type="NCBI Taxonomy" id="449393"/>
    <lineage>
        <taxon>unclassified sequences</taxon>
        <taxon>metagenomes</taxon>
        <taxon>ecological metagenomes</taxon>
    </lineage>
</organism>
<dbReference type="AlphaFoldDB" id="A0A6J6SBI6"/>
<dbReference type="InterPro" id="IPR018657">
    <property type="entry name" value="LarA-like_N"/>
</dbReference>
<dbReference type="GO" id="GO:0050043">
    <property type="term" value="F:lactate racemase activity"/>
    <property type="evidence" value="ECO:0007669"/>
    <property type="project" value="InterPro"/>
</dbReference>
<gene>
    <name evidence="2" type="ORF">UFOPK2658_01743</name>
    <name evidence="3" type="ORF">UFOPK3304_01545</name>
</gene>
<evidence type="ECO:0000259" key="1">
    <source>
        <dbReference type="Pfam" id="PF09861"/>
    </source>
</evidence>
<name>A0A6J6SBI6_9ZZZZ</name>
<evidence type="ECO:0000313" key="2">
    <source>
        <dbReference type="EMBL" id="CAB4731907.1"/>
    </source>
</evidence>
<sequence length="427" mass="45534">MGEEGNSRRGWGQLSAGIDLPFHADLRVPELTEIRLTIPNPEPVKDVVEAARRAVIDRLAGDVSPGMTVAVGGGSRGLTQRVDLLRGTIEGLRELGAEPFVVPAMGSHGGGTAEGQIEMLASLGMTQETVGAEIRATMETVEVARTPSGMPIYLDRFAAAADRILPVNRIKPHTCFKGPIESGCTKMAVVGFGKQPGAAQIHSCGPMEMRERLLDGIETLRATGRLLGGVASVESASGDIVSINALTSSQVGGDEERRLTEMARDLVPLLPFSDIDVLIVERGGKDISGTTIDPNVTGRFWVHGLAETDQLRVATIVLLAITEVSAGNVLGIGLADFIPVKVAEQIDWQKTYLNCFTAGPSGVRRSRMPMVLPDEESCVKAALSMCGRGVSEPKRVVRIRSTLHMTTCWVSDELLKTLPEGAQIITN</sequence>
<protein>
    <submittedName>
        <fullName evidence="2">Unannotated protein</fullName>
    </submittedName>
</protein>
<proteinExistence type="predicted"/>
<dbReference type="Pfam" id="PF09861">
    <property type="entry name" value="Lar_N"/>
    <property type="match status" value="1"/>
</dbReference>
<evidence type="ECO:0000313" key="3">
    <source>
        <dbReference type="EMBL" id="CAB4879958.1"/>
    </source>
</evidence>
<dbReference type="EMBL" id="CAEZYH010000117">
    <property type="protein sequence ID" value="CAB4731907.1"/>
    <property type="molecule type" value="Genomic_DNA"/>
</dbReference>
<accession>A0A6J6SBI6</accession>
<reference evidence="2" key="1">
    <citation type="submission" date="2020-05" db="EMBL/GenBank/DDBJ databases">
        <authorList>
            <person name="Chiriac C."/>
            <person name="Salcher M."/>
            <person name="Ghai R."/>
            <person name="Kavagutti S V."/>
        </authorList>
    </citation>
    <scope>NUCLEOTIDE SEQUENCE</scope>
</reference>
<dbReference type="Gene3D" id="3.40.50.11440">
    <property type="match status" value="1"/>
</dbReference>